<dbReference type="Pfam" id="PF20386">
    <property type="entry name" value="DUF6681"/>
    <property type="match status" value="1"/>
</dbReference>
<keyword evidence="1" id="KW-1133">Transmembrane helix</keyword>
<gene>
    <name evidence="2" type="ORF">H9901_00100</name>
</gene>
<dbReference type="InterPro" id="IPR046503">
    <property type="entry name" value="DUF6681"/>
</dbReference>
<dbReference type="Proteomes" id="UP000777303">
    <property type="component" value="Unassembled WGS sequence"/>
</dbReference>
<sequence length="230" mass="26658">MISGLQLLSQFLGYFNIKDKPKNRAITVIAFIVNFYLLYVAIDNFRYKGYRWQGFWYLLAFLVLEYFLFLNFVYYFTDKTVKFDISPYVEKALGGNPNETTSSNEPLFNQNIPSAGLFDQQKIMPVELRTTSAEQININELARLLEKKGYLHLNYSGLSDRALYQEANKTHEPILAMSKPVQLPYYDLREDSQTHELLVYAGINSMTAKPVGTLIKIGFTPIMEARQQYH</sequence>
<dbReference type="EMBL" id="JAHLFS010000002">
    <property type="protein sequence ID" value="MBU3851103.1"/>
    <property type="molecule type" value="Genomic_DNA"/>
</dbReference>
<proteinExistence type="predicted"/>
<accession>A0A948X0N3</accession>
<evidence type="ECO:0000256" key="1">
    <source>
        <dbReference type="SAM" id="Phobius"/>
    </source>
</evidence>
<feature type="transmembrane region" description="Helical" evidence="1">
    <location>
        <begin position="25"/>
        <end position="42"/>
    </location>
</feature>
<feature type="non-terminal residue" evidence="2">
    <location>
        <position position="230"/>
    </location>
</feature>
<keyword evidence="1" id="KW-0472">Membrane</keyword>
<protein>
    <submittedName>
        <fullName evidence="2">Uncharacterized protein</fullName>
    </submittedName>
</protein>
<reference evidence="2" key="2">
    <citation type="submission" date="2021-04" db="EMBL/GenBank/DDBJ databases">
        <authorList>
            <person name="Gilroy R."/>
        </authorList>
    </citation>
    <scope>NUCLEOTIDE SEQUENCE</scope>
    <source>
        <strain evidence="2">F6-6636</strain>
    </source>
</reference>
<organism evidence="2 3">
    <name type="scientific">Candidatus Paralactobacillus gallistercoris</name>
    <dbReference type="NCBI Taxonomy" id="2838724"/>
    <lineage>
        <taxon>Bacteria</taxon>
        <taxon>Bacillati</taxon>
        <taxon>Bacillota</taxon>
        <taxon>Bacilli</taxon>
        <taxon>Lactobacillales</taxon>
        <taxon>Lactobacillaceae</taxon>
        <taxon>Lactobacillus</taxon>
    </lineage>
</organism>
<dbReference type="AlphaFoldDB" id="A0A948X0N3"/>
<comment type="caution">
    <text evidence="2">The sequence shown here is derived from an EMBL/GenBank/DDBJ whole genome shotgun (WGS) entry which is preliminary data.</text>
</comment>
<feature type="transmembrane region" description="Helical" evidence="1">
    <location>
        <begin position="54"/>
        <end position="76"/>
    </location>
</feature>
<name>A0A948X0N3_9LACO</name>
<evidence type="ECO:0000313" key="2">
    <source>
        <dbReference type="EMBL" id="MBU3851103.1"/>
    </source>
</evidence>
<evidence type="ECO:0000313" key="3">
    <source>
        <dbReference type="Proteomes" id="UP000777303"/>
    </source>
</evidence>
<reference evidence="2" key="1">
    <citation type="journal article" date="2021" name="PeerJ">
        <title>Extensive microbial diversity within the chicken gut microbiome revealed by metagenomics and culture.</title>
        <authorList>
            <person name="Gilroy R."/>
            <person name="Ravi A."/>
            <person name="Getino M."/>
            <person name="Pursley I."/>
            <person name="Horton D.L."/>
            <person name="Alikhan N.F."/>
            <person name="Baker D."/>
            <person name="Gharbi K."/>
            <person name="Hall N."/>
            <person name="Watson M."/>
            <person name="Adriaenssens E.M."/>
            <person name="Foster-Nyarko E."/>
            <person name="Jarju S."/>
            <person name="Secka A."/>
            <person name="Antonio M."/>
            <person name="Oren A."/>
            <person name="Chaudhuri R.R."/>
            <person name="La Ragione R."/>
            <person name="Hildebrand F."/>
            <person name="Pallen M.J."/>
        </authorList>
    </citation>
    <scope>NUCLEOTIDE SEQUENCE</scope>
    <source>
        <strain evidence="2">F6-6636</strain>
    </source>
</reference>
<keyword evidence="1" id="KW-0812">Transmembrane</keyword>